<dbReference type="PANTHER" id="PTHR31591">
    <property type="entry name" value="UPF0613 PROTEIN PB24D3.06C"/>
    <property type="match status" value="1"/>
</dbReference>
<dbReference type="InterPro" id="IPR029058">
    <property type="entry name" value="AB_hydrolase_fold"/>
</dbReference>
<comment type="caution">
    <text evidence="1">The sequence shown here is derived from an EMBL/GenBank/DDBJ whole genome shotgun (WGS) entry which is preliminary data.</text>
</comment>
<dbReference type="Pfam" id="PF08538">
    <property type="entry name" value="DUF1749"/>
    <property type="match status" value="1"/>
</dbReference>
<dbReference type="PANTHER" id="PTHR31591:SF7">
    <property type="entry name" value="DUF1749-DOMAIN-CONTAINING PROTEIN"/>
    <property type="match status" value="1"/>
</dbReference>
<dbReference type="SUPFAM" id="SSF53474">
    <property type="entry name" value="alpha/beta-Hydrolases"/>
    <property type="match status" value="1"/>
</dbReference>
<sequence>MASASVPLAPFPVTIHPFRSPTRNACAYERGPSSARNALVFIGGLTDGPHTADVNFLVTMLEQSQQLGYSLWEFRMRSSYSGFGYSSLANDVEDIAALVHYLRGIGKEKIVLMGASTGCQDCLEYTDKEKYQTPPVDGYILQSPVSDREAAALFMSPDLLNQSVRVAKDMIESGRKQDPMPKDLLPPIFATPVTAYRWHSLAAKGGDDDYFSSDLPESTLSATFGRIDKPVLITPAGDDEMVPPRVRKKDLLGRWVSLCKTGIASELSGLIPCANHVVSQPEAQKWLADRVRQFLETI</sequence>
<name>A0ABQ0FWV1_9PEZI</name>
<organism evidence="1 2">
    <name type="scientific">Madurella fahalii</name>
    <dbReference type="NCBI Taxonomy" id="1157608"/>
    <lineage>
        <taxon>Eukaryota</taxon>
        <taxon>Fungi</taxon>
        <taxon>Dikarya</taxon>
        <taxon>Ascomycota</taxon>
        <taxon>Pezizomycotina</taxon>
        <taxon>Sordariomycetes</taxon>
        <taxon>Sordariomycetidae</taxon>
        <taxon>Sordariales</taxon>
        <taxon>Sordariales incertae sedis</taxon>
        <taxon>Madurella</taxon>
    </lineage>
</organism>
<evidence type="ECO:0000313" key="1">
    <source>
        <dbReference type="EMBL" id="GAB1309973.1"/>
    </source>
</evidence>
<accession>A0ABQ0FWV1</accession>
<dbReference type="GeneID" id="98170928"/>
<proteinExistence type="predicted"/>
<reference evidence="1 2" key="1">
    <citation type="submission" date="2024-09" db="EMBL/GenBank/DDBJ databases">
        <title>Itraconazole resistance in Madurella fahalii resulting from another homologue of gene encoding cytochrome P450 14-alpha sterol demethylase (CYP51).</title>
        <authorList>
            <person name="Yoshioka I."/>
            <person name="Fahal A.H."/>
            <person name="Kaneko S."/>
            <person name="Yaguchi T."/>
        </authorList>
    </citation>
    <scope>NUCLEOTIDE SEQUENCE [LARGE SCALE GENOMIC DNA]</scope>
    <source>
        <strain evidence="1 2">IFM 68171</strain>
    </source>
</reference>
<dbReference type="Proteomes" id="UP001628179">
    <property type="component" value="Unassembled WGS sequence"/>
</dbReference>
<gene>
    <name evidence="1" type="ORF">MFIFM68171_00183</name>
</gene>
<dbReference type="RefSeq" id="XP_070911706.1">
    <property type="nucleotide sequence ID" value="XM_071055605.1"/>
</dbReference>
<evidence type="ECO:0000313" key="2">
    <source>
        <dbReference type="Proteomes" id="UP001628179"/>
    </source>
</evidence>
<dbReference type="Gene3D" id="3.40.50.1820">
    <property type="entry name" value="alpha/beta hydrolase"/>
    <property type="match status" value="1"/>
</dbReference>
<dbReference type="EMBL" id="BAAFSV010000001">
    <property type="protein sequence ID" value="GAB1309973.1"/>
    <property type="molecule type" value="Genomic_DNA"/>
</dbReference>
<protein>
    <submittedName>
        <fullName evidence="1">UPF0619 GPI-anchored membrane protein</fullName>
    </submittedName>
</protein>
<keyword evidence="2" id="KW-1185">Reference proteome</keyword>
<dbReference type="InterPro" id="IPR013744">
    <property type="entry name" value="SidJ"/>
</dbReference>